<gene>
    <name evidence="3" type="ORF">QLQ87_03900</name>
</gene>
<keyword evidence="3" id="KW-0378">Hydrolase</keyword>
<dbReference type="InterPro" id="IPR023346">
    <property type="entry name" value="Lysozyme-like_dom_sf"/>
</dbReference>
<dbReference type="InterPro" id="IPR008565">
    <property type="entry name" value="TtsA-like_GH18_dom"/>
</dbReference>
<dbReference type="InterPro" id="IPR018537">
    <property type="entry name" value="Peptidoglycan-bd_3"/>
</dbReference>
<dbReference type="Pfam" id="PF09374">
    <property type="entry name" value="PG_binding_3"/>
    <property type="match status" value="1"/>
</dbReference>
<dbReference type="Proteomes" id="UP001239426">
    <property type="component" value="Chromosome"/>
</dbReference>
<dbReference type="EMBL" id="CP124841">
    <property type="protein sequence ID" value="WHF37519.1"/>
    <property type="molecule type" value="Genomic_DNA"/>
</dbReference>
<feature type="domain" description="Peptidoglycan binding" evidence="2">
    <location>
        <begin position="109"/>
        <end position="178"/>
    </location>
</feature>
<name>A0AAX3VVK7_AERSA</name>
<dbReference type="AlphaFoldDB" id="A0AAX3VVK7"/>
<evidence type="ECO:0000313" key="4">
    <source>
        <dbReference type="Proteomes" id="UP001239426"/>
    </source>
</evidence>
<dbReference type="RefSeq" id="WP_125598343.1">
    <property type="nucleotide sequence ID" value="NZ_CAWOII010000067.1"/>
</dbReference>
<sequence length="194" mass="21224">MLPDTFSTALAWLLRPDVEGGEVNHPADRGGHTKYGIADAADGKKDGMADLDRDGQPDIAIRDLTPAHTELFYRANYWLPARCDRVDSVCPLIAIALFDGAVHHSPGRSVRQLQQALGILADGVLGPQTLRVLTAKTGRDGGRALLLGLLEIRASYMLGIVRKDPSQWANAWGWVNRLLRLQSYLLSTRFGEVA</sequence>
<proteinExistence type="predicted"/>
<evidence type="ECO:0000313" key="3">
    <source>
        <dbReference type="EMBL" id="WHF37519.1"/>
    </source>
</evidence>
<accession>A0AAX3VVK7</accession>
<feature type="domain" description="TtsA-like Glycoside hydrolase family 108" evidence="1">
    <location>
        <begin position="18"/>
        <end position="104"/>
    </location>
</feature>
<protein>
    <submittedName>
        <fullName evidence="3">Glycosyl hydrolase 108 family protein</fullName>
    </submittedName>
</protein>
<organism evidence="3 4">
    <name type="scientific">Aeromonas salmonicida</name>
    <dbReference type="NCBI Taxonomy" id="645"/>
    <lineage>
        <taxon>Bacteria</taxon>
        <taxon>Pseudomonadati</taxon>
        <taxon>Pseudomonadota</taxon>
        <taxon>Gammaproteobacteria</taxon>
        <taxon>Aeromonadales</taxon>
        <taxon>Aeromonadaceae</taxon>
        <taxon>Aeromonas</taxon>
    </lineage>
</organism>
<evidence type="ECO:0000259" key="2">
    <source>
        <dbReference type="Pfam" id="PF09374"/>
    </source>
</evidence>
<dbReference type="GO" id="GO:0016787">
    <property type="term" value="F:hydrolase activity"/>
    <property type="evidence" value="ECO:0007669"/>
    <property type="project" value="UniProtKB-KW"/>
</dbReference>
<dbReference type="Pfam" id="PF05838">
    <property type="entry name" value="Glyco_hydro_108"/>
    <property type="match status" value="1"/>
</dbReference>
<dbReference type="Gene3D" id="1.20.141.10">
    <property type="entry name" value="Chitosanase, subunit A, domain 1"/>
    <property type="match status" value="1"/>
</dbReference>
<dbReference type="SUPFAM" id="SSF53955">
    <property type="entry name" value="Lysozyme-like"/>
    <property type="match status" value="1"/>
</dbReference>
<reference evidence="3" key="1">
    <citation type="submission" date="2023-05" db="EMBL/GenBank/DDBJ databases">
        <title>Aeromonas salmonicida 57, complete genome.</title>
        <authorList>
            <person name="Shao L."/>
        </authorList>
    </citation>
    <scope>NUCLEOTIDE SEQUENCE</scope>
    <source>
        <strain evidence="3">57</strain>
    </source>
</reference>
<evidence type="ECO:0000259" key="1">
    <source>
        <dbReference type="Pfam" id="PF05838"/>
    </source>
</evidence>